<sequence>MCRKLNAYEAELTVTHVNGEEIVFIYGLADTDSSEFDRTATVVEAVIDESLSVGPLQRMYKGCEVNRFRHGSVIVIFDIYLTRESIPEDRITTAFTQALRGNMLGTNQTLTVIPSSFQVQEKVESAEDPWYNHPFYIALLCAGGVAAVAVCAISVYCCKFRKTGRNKPVSVYNTAESTPDLRGNSPGPIELNFVVTNTSDRPMDRSFAPLVKME</sequence>
<keyword evidence="3" id="KW-1185">Reference proteome</keyword>
<accession>A0A6P4Z9F4</accession>
<evidence type="ECO:0000313" key="4">
    <source>
        <dbReference type="RefSeq" id="XP_019633298.1"/>
    </source>
</evidence>
<dbReference type="PROSITE" id="PS50024">
    <property type="entry name" value="SEA"/>
    <property type="match status" value="1"/>
</dbReference>
<dbReference type="AlphaFoldDB" id="A0A6P4Z9F4"/>
<evidence type="ECO:0000313" key="3">
    <source>
        <dbReference type="Proteomes" id="UP000515135"/>
    </source>
</evidence>
<dbReference type="GeneID" id="109476734"/>
<feature type="domain" description="SEA" evidence="2">
    <location>
        <begin position="4"/>
        <end position="124"/>
    </location>
</feature>
<keyword evidence="1" id="KW-1133">Transmembrane helix</keyword>
<protein>
    <submittedName>
        <fullName evidence="4">Uncharacterized protein LOC109476734</fullName>
    </submittedName>
</protein>
<dbReference type="SUPFAM" id="SSF82671">
    <property type="entry name" value="SEA domain"/>
    <property type="match status" value="1"/>
</dbReference>
<evidence type="ECO:0000259" key="2">
    <source>
        <dbReference type="PROSITE" id="PS50024"/>
    </source>
</evidence>
<dbReference type="InterPro" id="IPR036364">
    <property type="entry name" value="SEA_dom_sf"/>
</dbReference>
<name>A0A6P4Z9F4_BRABE</name>
<keyword evidence="1" id="KW-0472">Membrane</keyword>
<keyword evidence="1" id="KW-0812">Transmembrane</keyword>
<feature type="transmembrane region" description="Helical" evidence="1">
    <location>
        <begin position="135"/>
        <end position="158"/>
    </location>
</feature>
<organism evidence="3 4">
    <name type="scientific">Branchiostoma belcheri</name>
    <name type="common">Amphioxus</name>
    <dbReference type="NCBI Taxonomy" id="7741"/>
    <lineage>
        <taxon>Eukaryota</taxon>
        <taxon>Metazoa</taxon>
        <taxon>Chordata</taxon>
        <taxon>Cephalochordata</taxon>
        <taxon>Leptocardii</taxon>
        <taxon>Amphioxiformes</taxon>
        <taxon>Branchiostomatidae</taxon>
        <taxon>Branchiostoma</taxon>
    </lineage>
</organism>
<dbReference type="Gene3D" id="3.30.70.960">
    <property type="entry name" value="SEA domain"/>
    <property type="match status" value="1"/>
</dbReference>
<dbReference type="Pfam" id="PF01390">
    <property type="entry name" value="SEA"/>
    <property type="match status" value="1"/>
</dbReference>
<proteinExistence type="predicted"/>
<gene>
    <name evidence="4" type="primary">LOC109476734</name>
</gene>
<dbReference type="InterPro" id="IPR000082">
    <property type="entry name" value="SEA_dom"/>
</dbReference>
<dbReference type="Proteomes" id="UP000515135">
    <property type="component" value="Unplaced"/>
</dbReference>
<dbReference type="RefSeq" id="XP_019633298.1">
    <property type="nucleotide sequence ID" value="XM_019777739.1"/>
</dbReference>
<dbReference type="KEGG" id="bbel:109476734"/>
<evidence type="ECO:0000256" key="1">
    <source>
        <dbReference type="SAM" id="Phobius"/>
    </source>
</evidence>
<reference evidence="4" key="1">
    <citation type="submission" date="2025-08" db="UniProtKB">
        <authorList>
            <consortium name="RefSeq"/>
        </authorList>
    </citation>
    <scope>IDENTIFICATION</scope>
    <source>
        <tissue evidence="4">Gonad</tissue>
    </source>
</reference>